<dbReference type="EMBL" id="BMNE01000005">
    <property type="protein sequence ID" value="GGN88600.1"/>
    <property type="molecule type" value="Genomic_DNA"/>
</dbReference>
<evidence type="ECO:0000256" key="1">
    <source>
        <dbReference type="ARBA" id="ARBA00022434"/>
    </source>
</evidence>
<evidence type="ECO:0000256" key="5">
    <source>
        <dbReference type="RuleBase" id="RU361145"/>
    </source>
</evidence>
<dbReference type="CDD" id="cd01055">
    <property type="entry name" value="Nonheme_Ferritin"/>
    <property type="match status" value="1"/>
</dbReference>
<evidence type="ECO:0000259" key="7">
    <source>
        <dbReference type="PROSITE" id="PS50905"/>
    </source>
</evidence>
<dbReference type="InterPro" id="IPR001519">
    <property type="entry name" value="Ferritin"/>
</dbReference>
<dbReference type="PANTHER" id="PTHR11431">
    <property type="entry name" value="FERRITIN"/>
    <property type="match status" value="1"/>
</dbReference>
<sequence>MTTPVTSANVAGMSSHSETPRSKFHSLLQDQIRHEFNAEHQYIAIAVWFDNADLPQLAKRFYAQSVEERNHAMMIVQYFLDRDISIDIAGIDAAKSHFEDAREPIALALSQEKTVTDQIIQLASTAREEGDYLGEQFMQWFLKEQVEEVARMNTLLNIADRAGSNLFDLENFIAREMSTPSDASGAPAAAGGHV</sequence>
<keyword evidence="4 5" id="KW-0408">Iron</keyword>
<protein>
    <recommendedName>
        <fullName evidence="5">Ferritin</fullName>
    </recommendedName>
</protein>
<keyword evidence="3" id="KW-0560">Oxidoreductase</keyword>
<gene>
    <name evidence="8" type="primary">bfrB</name>
    <name evidence="8" type="ORF">GCM10011610_46220</name>
</gene>
<dbReference type="PROSITE" id="PS50905">
    <property type="entry name" value="FERRITIN_LIKE"/>
    <property type="match status" value="1"/>
</dbReference>
<proteinExistence type="predicted"/>
<keyword evidence="2 5" id="KW-0479">Metal-binding</keyword>
<dbReference type="InterPro" id="IPR041719">
    <property type="entry name" value="Ferritin_prok"/>
</dbReference>
<evidence type="ECO:0000313" key="9">
    <source>
        <dbReference type="Proteomes" id="UP000658127"/>
    </source>
</evidence>
<evidence type="ECO:0000256" key="2">
    <source>
        <dbReference type="ARBA" id="ARBA00022723"/>
    </source>
</evidence>
<dbReference type="InterPro" id="IPR012347">
    <property type="entry name" value="Ferritin-like"/>
</dbReference>
<keyword evidence="1 5" id="KW-0409">Iron storage</keyword>
<comment type="caution">
    <text evidence="8">The sequence shown here is derived from an EMBL/GenBank/DDBJ whole genome shotgun (WGS) entry which is preliminary data.</text>
</comment>
<dbReference type="InterPro" id="IPR009040">
    <property type="entry name" value="Ferritin-like_diiron"/>
</dbReference>
<organism evidence="8 9">
    <name type="scientific">Nocardia rhizosphaerihabitans</name>
    <dbReference type="NCBI Taxonomy" id="1691570"/>
    <lineage>
        <taxon>Bacteria</taxon>
        <taxon>Bacillati</taxon>
        <taxon>Actinomycetota</taxon>
        <taxon>Actinomycetes</taxon>
        <taxon>Mycobacteriales</taxon>
        <taxon>Nocardiaceae</taxon>
        <taxon>Nocardia</taxon>
    </lineage>
</organism>
<feature type="region of interest" description="Disordered" evidence="6">
    <location>
        <begin position="1"/>
        <end position="21"/>
    </location>
</feature>
<evidence type="ECO:0000256" key="3">
    <source>
        <dbReference type="ARBA" id="ARBA00023002"/>
    </source>
</evidence>
<dbReference type="Pfam" id="PF00210">
    <property type="entry name" value="Ferritin"/>
    <property type="match status" value="1"/>
</dbReference>
<feature type="domain" description="Ferritin-like diiron" evidence="7">
    <location>
        <begin position="18"/>
        <end position="163"/>
    </location>
</feature>
<dbReference type="PANTHER" id="PTHR11431:SF127">
    <property type="entry name" value="BACTERIAL NON-HEME FERRITIN"/>
    <property type="match status" value="1"/>
</dbReference>
<keyword evidence="9" id="KW-1185">Reference proteome</keyword>
<evidence type="ECO:0000256" key="6">
    <source>
        <dbReference type="SAM" id="MobiDB-lite"/>
    </source>
</evidence>
<feature type="compositionally biased region" description="Polar residues" evidence="6">
    <location>
        <begin position="1"/>
        <end position="17"/>
    </location>
</feature>
<dbReference type="InterPro" id="IPR009078">
    <property type="entry name" value="Ferritin-like_SF"/>
</dbReference>
<dbReference type="Proteomes" id="UP000658127">
    <property type="component" value="Unassembled WGS sequence"/>
</dbReference>
<dbReference type="Gene3D" id="1.20.1260.10">
    <property type="match status" value="1"/>
</dbReference>
<reference evidence="9" key="1">
    <citation type="journal article" date="2019" name="Int. J. Syst. Evol. Microbiol.">
        <title>The Global Catalogue of Microorganisms (GCM) 10K type strain sequencing project: providing services to taxonomists for standard genome sequencing and annotation.</title>
        <authorList>
            <consortium name="The Broad Institute Genomics Platform"/>
            <consortium name="The Broad Institute Genome Sequencing Center for Infectious Disease"/>
            <person name="Wu L."/>
            <person name="Ma J."/>
        </authorList>
    </citation>
    <scope>NUCLEOTIDE SEQUENCE [LARGE SCALE GENOMIC DNA]</scope>
    <source>
        <strain evidence="9">CGMCC 4.7329</strain>
    </source>
</reference>
<evidence type="ECO:0000256" key="4">
    <source>
        <dbReference type="ARBA" id="ARBA00023004"/>
    </source>
</evidence>
<accession>A0ABQ2KQQ3</accession>
<dbReference type="InterPro" id="IPR008331">
    <property type="entry name" value="Ferritin_DPS_dom"/>
</dbReference>
<dbReference type="SUPFAM" id="SSF47240">
    <property type="entry name" value="Ferritin-like"/>
    <property type="match status" value="1"/>
</dbReference>
<name>A0ABQ2KQQ3_9NOCA</name>
<evidence type="ECO:0000313" key="8">
    <source>
        <dbReference type="EMBL" id="GGN88600.1"/>
    </source>
</evidence>